<keyword evidence="5 10" id="KW-0472">Membrane</keyword>
<evidence type="ECO:0000256" key="3">
    <source>
        <dbReference type="ARBA" id="ARBA00022692"/>
    </source>
</evidence>
<evidence type="ECO:0000256" key="7">
    <source>
        <dbReference type="ARBA" id="ARBA00035120"/>
    </source>
</evidence>
<dbReference type="PANTHER" id="PTHR28259:SF1">
    <property type="entry name" value="FLUORIDE EXPORT PROTEIN 1-RELATED"/>
    <property type="match status" value="1"/>
</dbReference>
<keyword evidence="10" id="KW-0813">Transport</keyword>
<evidence type="ECO:0000256" key="9">
    <source>
        <dbReference type="ARBA" id="ARBA00049940"/>
    </source>
</evidence>
<dbReference type="AlphaFoldDB" id="A0A8J3W9A6"/>
<evidence type="ECO:0000256" key="6">
    <source>
        <dbReference type="ARBA" id="ARBA00023303"/>
    </source>
</evidence>
<keyword evidence="10" id="KW-0479">Metal-binding</keyword>
<dbReference type="GO" id="GO:0005886">
    <property type="term" value="C:plasma membrane"/>
    <property type="evidence" value="ECO:0007669"/>
    <property type="project" value="UniProtKB-SubCell"/>
</dbReference>
<accession>A0A8J3W9A6</accession>
<comment type="activity regulation">
    <text evidence="10">Na(+) is not transported, but it plays an essential structural role and its presence is essential for fluoride channel function.</text>
</comment>
<evidence type="ECO:0000256" key="5">
    <source>
        <dbReference type="ARBA" id="ARBA00023136"/>
    </source>
</evidence>
<organism evidence="11 12">
    <name type="scientific">Planobispora longispora</name>
    <dbReference type="NCBI Taxonomy" id="28887"/>
    <lineage>
        <taxon>Bacteria</taxon>
        <taxon>Bacillati</taxon>
        <taxon>Actinomycetota</taxon>
        <taxon>Actinomycetes</taxon>
        <taxon>Streptosporangiales</taxon>
        <taxon>Streptosporangiaceae</taxon>
        <taxon>Planobispora</taxon>
    </lineage>
</organism>
<dbReference type="InterPro" id="IPR003691">
    <property type="entry name" value="FluC"/>
</dbReference>
<comment type="caution">
    <text evidence="11">The sequence shown here is derived from an EMBL/GenBank/DDBJ whole genome shotgun (WGS) entry which is preliminary data.</text>
</comment>
<keyword evidence="6 10" id="KW-0407">Ion channel</keyword>
<evidence type="ECO:0000256" key="1">
    <source>
        <dbReference type="ARBA" id="ARBA00004651"/>
    </source>
</evidence>
<dbReference type="GO" id="GO:0062054">
    <property type="term" value="F:fluoride channel activity"/>
    <property type="evidence" value="ECO:0007669"/>
    <property type="project" value="UniProtKB-UniRule"/>
</dbReference>
<comment type="catalytic activity">
    <reaction evidence="8">
        <text>fluoride(in) = fluoride(out)</text>
        <dbReference type="Rhea" id="RHEA:76159"/>
        <dbReference type="ChEBI" id="CHEBI:17051"/>
    </reaction>
    <physiologicalReaction direction="left-to-right" evidence="8">
        <dbReference type="Rhea" id="RHEA:76160"/>
    </physiologicalReaction>
</comment>
<evidence type="ECO:0000256" key="4">
    <source>
        <dbReference type="ARBA" id="ARBA00022989"/>
    </source>
</evidence>
<name>A0A8J3W9A6_9ACTN</name>
<keyword evidence="3 10" id="KW-0812">Transmembrane</keyword>
<keyword evidence="10" id="KW-0915">Sodium</keyword>
<keyword evidence="2 10" id="KW-1003">Cell membrane</keyword>
<gene>
    <name evidence="10 11" type="primary">crcB</name>
    <name evidence="10" type="synonym">fluC</name>
    <name evidence="11" type="ORF">Plo01_79580</name>
</gene>
<feature type="transmembrane region" description="Helical" evidence="10">
    <location>
        <begin position="95"/>
        <end position="117"/>
    </location>
</feature>
<feature type="transmembrane region" description="Helical" evidence="10">
    <location>
        <begin position="30"/>
        <end position="52"/>
    </location>
</feature>
<feature type="binding site" evidence="10">
    <location>
        <position position="71"/>
    </location>
    <ligand>
        <name>Na(+)</name>
        <dbReference type="ChEBI" id="CHEBI:29101"/>
        <note>structural</note>
    </ligand>
</feature>
<dbReference type="Proteomes" id="UP000616724">
    <property type="component" value="Unassembled WGS sequence"/>
</dbReference>
<evidence type="ECO:0000256" key="8">
    <source>
        <dbReference type="ARBA" id="ARBA00035585"/>
    </source>
</evidence>
<evidence type="ECO:0000313" key="12">
    <source>
        <dbReference type="Proteomes" id="UP000616724"/>
    </source>
</evidence>
<evidence type="ECO:0000256" key="2">
    <source>
        <dbReference type="ARBA" id="ARBA00022475"/>
    </source>
</evidence>
<dbReference type="GO" id="GO:0140114">
    <property type="term" value="P:cellular detoxification of fluoride"/>
    <property type="evidence" value="ECO:0007669"/>
    <property type="project" value="UniProtKB-UniRule"/>
</dbReference>
<keyword evidence="4 10" id="KW-1133">Transmembrane helix</keyword>
<reference evidence="11 12" key="1">
    <citation type="submission" date="2021-01" db="EMBL/GenBank/DDBJ databases">
        <title>Whole genome shotgun sequence of Planobispora longispora NBRC 13918.</title>
        <authorList>
            <person name="Komaki H."/>
            <person name="Tamura T."/>
        </authorList>
    </citation>
    <scope>NUCLEOTIDE SEQUENCE [LARGE SCALE GENOMIC DNA]</scope>
    <source>
        <strain evidence="11 12">NBRC 13918</strain>
    </source>
</reference>
<comment type="function">
    <text evidence="9 10">Fluoride-specific ion channel. Important for reducing fluoride concentration in the cell, thus reducing its toxicity.</text>
</comment>
<feature type="transmembrane region" description="Helical" evidence="10">
    <location>
        <begin position="64"/>
        <end position="83"/>
    </location>
</feature>
<comment type="subcellular location">
    <subcellularLocation>
        <location evidence="1 10">Cell membrane</location>
        <topology evidence="1 10">Multi-pass membrane protein</topology>
    </subcellularLocation>
</comment>
<protein>
    <recommendedName>
        <fullName evidence="10">Fluoride-specific ion channel FluC</fullName>
    </recommendedName>
</protein>
<sequence length="124" mass="12235">MLGAVACGGALGALARHGLGALFPAAPGSFPWTTLAINTLGCLLIGALAGWLTASAPRRLAGPFLSTGVLGGFTTFSAFAVDVESLVRLGRSGTALAYLAATPALALAAVFAGTALIRGVRPAR</sequence>
<dbReference type="Pfam" id="PF02537">
    <property type="entry name" value="CRCB"/>
    <property type="match status" value="1"/>
</dbReference>
<proteinExistence type="inferred from homology"/>
<dbReference type="GO" id="GO:0046872">
    <property type="term" value="F:metal ion binding"/>
    <property type="evidence" value="ECO:0007669"/>
    <property type="project" value="UniProtKB-KW"/>
</dbReference>
<dbReference type="EMBL" id="BOOH01000080">
    <property type="protein sequence ID" value="GIH81529.1"/>
    <property type="molecule type" value="Genomic_DNA"/>
</dbReference>
<comment type="similarity">
    <text evidence="7 10">Belongs to the fluoride channel Fluc/FEX (TC 1.A.43) family.</text>
</comment>
<keyword evidence="10" id="KW-0406">Ion transport</keyword>
<evidence type="ECO:0000313" key="11">
    <source>
        <dbReference type="EMBL" id="GIH81529.1"/>
    </source>
</evidence>
<evidence type="ECO:0000256" key="10">
    <source>
        <dbReference type="HAMAP-Rule" id="MF_00454"/>
    </source>
</evidence>
<keyword evidence="12" id="KW-1185">Reference proteome</keyword>
<dbReference type="HAMAP" id="MF_00454">
    <property type="entry name" value="FluC"/>
    <property type="match status" value="1"/>
</dbReference>
<feature type="binding site" evidence="10">
    <location>
        <position position="74"/>
    </location>
    <ligand>
        <name>Na(+)</name>
        <dbReference type="ChEBI" id="CHEBI:29101"/>
        <note>structural</note>
    </ligand>
</feature>
<dbReference type="PANTHER" id="PTHR28259">
    <property type="entry name" value="FLUORIDE EXPORT PROTEIN 1-RELATED"/>
    <property type="match status" value="1"/>
</dbReference>